<dbReference type="VEuPathDB" id="GiardiaDB:SS50377_21501"/>
<keyword evidence="3" id="KW-1185">Reference proteome</keyword>
<evidence type="ECO:0000313" key="1">
    <source>
        <dbReference type="EMBL" id="EST45479.1"/>
    </source>
</evidence>
<dbReference type="EMBL" id="KI546094">
    <property type="protein sequence ID" value="EST45479.1"/>
    <property type="molecule type" value="Genomic_DNA"/>
</dbReference>
<sequence length="143" mass="16838">MATNLPPELMQVQQQNLIKQLKQRKKTYEFAPINRLFKPVFNTQKRNFRLLDQDNRLLKISDSLLNFEENSIVFEELQLNYIQNEVKFVDRTILQSPQLTGPIFTPIRNFMSPKCRQDLSWDTPSQYFEDEPALMSLIGKGGE</sequence>
<gene>
    <name evidence="1" type="ORF">SS50377_14548</name>
    <name evidence="2" type="ORF">SS50377_21501</name>
</gene>
<evidence type="ECO:0000313" key="3">
    <source>
        <dbReference type="Proteomes" id="UP000018208"/>
    </source>
</evidence>
<name>V6LXD1_9EUKA</name>
<organism evidence="1">
    <name type="scientific">Spironucleus salmonicida</name>
    <dbReference type="NCBI Taxonomy" id="348837"/>
    <lineage>
        <taxon>Eukaryota</taxon>
        <taxon>Metamonada</taxon>
        <taxon>Diplomonadida</taxon>
        <taxon>Hexamitidae</taxon>
        <taxon>Hexamitinae</taxon>
        <taxon>Spironucleus</taxon>
    </lineage>
</organism>
<reference evidence="2" key="2">
    <citation type="submission" date="2020-12" db="EMBL/GenBank/DDBJ databases">
        <title>New Spironucleus salmonicida genome in near-complete chromosomes.</title>
        <authorList>
            <person name="Xu F."/>
            <person name="Kurt Z."/>
            <person name="Jimenez-Gonzalez A."/>
            <person name="Astvaldsson A."/>
            <person name="Andersson J.O."/>
            <person name="Svard S.G."/>
        </authorList>
    </citation>
    <scope>NUCLEOTIDE SEQUENCE</scope>
    <source>
        <strain evidence="2">ATCC 50377</strain>
    </source>
</reference>
<reference evidence="1 2" key="1">
    <citation type="journal article" date="2014" name="PLoS Genet.">
        <title>The Genome of Spironucleus salmonicida Highlights a Fish Pathogen Adapted to Fluctuating Environments.</title>
        <authorList>
            <person name="Xu F."/>
            <person name="Jerlstrom-Hultqvist J."/>
            <person name="Einarsson E."/>
            <person name="Astvaldsson A."/>
            <person name="Svard S.G."/>
            <person name="Andersson J.O."/>
        </authorList>
    </citation>
    <scope>NUCLEOTIDE SEQUENCE</scope>
    <source>
        <strain evidence="2">ATCC 50377</strain>
    </source>
</reference>
<proteinExistence type="predicted"/>
<dbReference type="Proteomes" id="UP000018208">
    <property type="component" value="Unassembled WGS sequence"/>
</dbReference>
<protein>
    <submittedName>
        <fullName evidence="1">Uncharacterized protein</fullName>
    </submittedName>
</protein>
<evidence type="ECO:0000313" key="2">
    <source>
        <dbReference type="EMBL" id="KAH0575964.1"/>
    </source>
</evidence>
<dbReference type="EMBL" id="AUWU02000002">
    <property type="protein sequence ID" value="KAH0575964.1"/>
    <property type="molecule type" value="Genomic_DNA"/>
</dbReference>
<accession>V6LXD1</accession>
<dbReference type="AlphaFoldDB" id="V6LXD1"/>